<dbReference type="WBParaSite" id="jg2208">
    <property type="protein sequence ID" value="jg2208"/>
    <property type="gene ID" value="jg2208"/>
</dbReference>
<keyword evidence="1" id="KW-1185">Reference proteome</keyword>
<dbReference type="Proteomes" id="UP000887574">
    <property type="component" value="Unplaced"/>
</dbReference>
<reference evidence="2" key="1">
    <citation type="submission" date="2022-11" db="UniProtKB">
        <authorList>
            <consortium name="WormBaseParasite"/>
        </authorList>
    </citation>
    <scope>IDENTIFICATION</scope>
</reference>
<protein>
    <submittedName>
        <fullName evidence="2">Uncharacterized protein</fullName>
    </submittedName>
</protein>
<evidence type="ECO:0000313" key="1">
    <source>
        <dbReference type="Proteomes" id="UP000887574"/>
    </source>
</evidence>
<evidence type="ECO:0000313" key="2">
    <source>
        <dbReference type="WBParaSite" id="jg2208"/>
    </source>
</evidence>
<proteinExistence type="predicted"/>
<sequence>MHRCNLCFSDVVMGAEFDELYKLVGSQDYVSVVAQLSPEMVSASVVDSPYSFALSTGLRSQKNMRGFKKIVLLVTSVEHKARVENKVDERRRGSDI</sequence>
<name>A0A915DRB3_9BILA</name>
<organism evidence="1 2">
    <name type="scientific">Ditylenchus dipsaci</name>
    <dbReference type="NCBI Taxonomy" id="166011"/>
    <lineage>
        <taxon>Eukaryota</taxon>
        <taxon>Metazoa</taxon>
        <taxon>Ecdysozoa</taxon>
        <taxon>Nematoda</taxon>
        <taxon>Chromadorea</taxon>
        <taxon>Rhabditida</taxon>
        <taxon>Tylenchina</taxon>
        <taxon>Tylenchomorpha</taxon>
        <taxon>Sphaerularioidea</taxon>
        <taxon>Anguinidae</taxon>
        <taxon>Anguininae</taxon>
        <taxon>Ditylenchus</taxon>
    </lineage>
</organism>
<accession>A0A915DRB3</accession>
<dbReference type="AlphaFoldDB" id="A0A915DRB3"/>